<feature type="chain" id="PRO_5023076655" description="SGNH hydrolase-type esterase domain-containing protein" evidence="1">
    <location>
        <begin position="25"/>
        <end position="425"/>
    </location>
</feature>
<organism evidence="3 4">
    <name type="scientific">Allorhodopirellula heiligendammensis</name>
    <dbReference type="NCBI Taxonomy" id="2714739"/>
    <lineage>
        <taxon>Bacteria</taxon>
        <taxon>Pseudomonadati</taxon>
        <taxon>Planctomycetota</taxon>
        <taxon>Planctomycetia</taxon>
        <taxon>Pirellulales</taxon>
        <taxon>Pirellulaceae</taxon>
        <taxon>Allorhodopirellula</taxon>
    </lineage>
</organism>
<dbReference type="PANTHER" id="PTHR14209">
    <property type="entry name" value="ISOAMYL ACETATE-HYDROLYZING ESTERASE 1"/>
    <property type="match status" value="1"/>
</dbReference>
<proteinExistence type="predicted"/>
<evidence type="ECO:0000256" key="1">
    <source>
        <dbReference type="SAM" id="SignalP"/>
    </source>
</evidence>
<sequence length="425" mass="47744">MRSICYTAALLSCWLSVSHVPAQAPIRPGDHVAIVGNTFADQLRIHGYLETMLVQHWPEDPVSIRNLGWGGDMLTARDRPTGFPSEEQTLTDHRTDVIIACFGMGESFGGESRLSDFRASVQAFIESHAGKQYNGQTDVRLVLISPIAYEQLGELTPHHQRRNHELAMYSRAMEEVARAQNVPFIDINEQTRYLMDEPQGPNLTTNGIHLNRYGYWATSHFIFRELIADDKEFSERPWRIFIDASDSSVSSSGVKVSHLSDFETGLTFRVAEVAAATLPPPTHDELPPQLAHLRDSLTVVNLPPGIYSLKVDDELVVTASHRQWAEGVAVDGSPAHKIAEAIRSEVNEKNLQFTYSWKTLNQVHIVGERKKSPSGKQLPAEVIEFNRLANERDARLRSGIQRTTREWSLTLDTSEQKTNEIKANQ</sequence>
<feature type="domain" description="SGNH hydrolase-type esterase" evidence="2">
    <location>
        <begin position="44"/>
        <end position="216"/>
    </location>
</feature>
<evidence type="ECO:0000313" key="4">
    <source>
        <dbReference type="Proteomes" id="UP000319908"/>
    </source>
</evidence>
<dbReference type="RefSeq" id="WP_146406534.1">
    <property type="nucleotide sequence ID" value="NZ_SJPU01000001.1"/>
</dbReference>
<gene>
    <name evidence="3" type="ORF">Poly21_19770</name>
</gene>
<feature type="signal peptide" evidence="1">
    <location>
        <begin position="1"/>
        <end position="24"/>
    </location>
</feature>
<dbReference type="Pfam" id="PF13472">
    <property type="entry name" value="Lipase_GDSL_2"/>
    <property type="match status" value="1"/>
</dbReference>
<dbReference type="SUPFAM" id="SSF52266">
    <property type="entry name" value="SGNH hydrolase"/>
    <property type="match status" value="1"/>
</dbReference>
<dbReference type="InterPro" id="IPR013830">
    <property type="entry name" value="SGNH_hydro"/>
</dbReference>
<dbReference type="PANTHER" id="PTHR14209:SF19">
    <property type="entry name" value="ISOAMYL ACETATE-HYDROLYZING ESTERASE 1 HOMOLOG"/>
    <property type="match status" value="1"/>
</dbReference>
<dbReference type="CDD" id="cd01834">
    <property type="entry name" value="SGNH_hydrolase_like_2"/>
    <property type="match status" value="1"/>
</dbReference>
<dbReference type="InterPro" id="IPR036514">
    <property type="entry name" value="SGNH_hydro_sf"/>
</dbReference>
<name>A0A5C6CAI8_9BACT</name>
<dbReference type="OrthoDB" id="243825at2"/>
<reference evidence="3 4" key="1">
    <citation type="journal article" date="2020" name="Antonie Van Leeuwenhoek">
        <title>Rhodopirellula heiligendammensis sp. nov., Rhodopirellula pilleata sp. nov., and Rhodopirellula solitaria sp. nov. isolated from natural or artificial marine surfaces in Northern Germany and California, USA, and emended description of the genus Rhodopirellula.</title>
        <authorList>
            <person name="Kallscheuer N."/>
            <person name="Wiegand S."/>
            <person name="Jogler M."/>
            <person name="Boedeker C."/>
            <person name="Peeters S.H."/>
            <person name="Rast P."/>
            <person name="Heuer A."/>
            <person name="Jetten M.S.M."/>
            <person name="Rohde M."/>
            <person name="Jogler C."/>
        </authorList>
    </citation>
    <scope>NUCLEOTIDE SEQUENCE [LARGE SCALE GENOMIC DNA]</scope>
    <source>
        <strain evidence="3 4">Poly21</strain>
    </source>
</reference>
<keyword evidence="1" id="KW-0732">Signal</keyword>
<dbReference type="InterPro" id="IPR045136">
    <property type="entry name" value="Iah1-like"/>
</dbReference>
<protein>
    <recommendedName>
        <fullName evidence="2">SGNH hydrolase-type esterase domain-containing protein</fullName>
    </recommendedName>
</protein>
<dbReference type="EMBL" id="SJPU01000001">
    <property type="protein sequence ID" value="TWU19799.1"/>
    <property type="molecule type" value="Genomic_DNA"/>
</dbReference>
<accession>A0A5C6CAI8</accession>
<keyword evidence="4" id="KW-1185">Reference proteome</keyword>
<dbReference type="Gene3D" id="3.40.50.1110">
    <property type="entry name" value="SGNH hydrolase"/>
    <property type="match status" value="1"/>
</dbReference>
<dbReference type="GO" id="GO:0016788">
    <property type="term" value="F:hydrolase activity, acting on ester bonds"/>
    <property type="evidence" value="ECO:0007669"/>
    <property type="project" value="UniProtKB-ARBA"/>
</dbReference>
<evidence type="ECO:0000259" key="2">
    <source>
        <dbReference type="Pfam" id="PF13472"/>
    </source>
</evidence>
<dbReference type="AlphaFoldDB" id="A0A5C6CAI8"/>
<dbReference type="Proteomes" id="UP000319908">
    <property type="component" value="Unassembled WGS sequence"/>
</dbReference>
<comment type="caution">
    <text evidence="3">The sequence shown here is derived from an EMBL/GenBank/DDBJ whole genome shotgun (WGS) entry which is preliminary data.</text>
</comment>
<evidence type="ECO:0000313" key="3">
    <source>
        <dbReference type="EMBL" id="TWU19799.1"/>
    </source>
</evidence>